<feature type="binding site" evidence="9">
    <location>
        <position position="38"/>
    </location>
    <ligand>
        <name>substrate</name>
    </ligand>
</feature>
<protein>
    <recommendedName>
        <fullName evidence="4 9">LL-diaminopimelate aminotransferase</fullName>
        <shortName evidence="9">DAP-AT</shortName>
        <shortName evidence="9">DAP-aminotransferase</shortName>
        <shortName evidence="9">LL-DAP-aminotransferase</shortName>
        <ecNumber evidence="3 9">2.6.1.83</ecNumber>
    </recommendedName>
</protein>
<feature type="binding site" evidence="9">
    <location>
        <position position="207"/>
    </location>
    <ligand>
        <name>pyridoxal 5'-phosphate</name>
        <dbReference type="ChEBI" id="CHEBI:597326"/>
    </ligand>
</feature>
<dbReference type="InterPro" id="IPR015422">
    <property type="entry name" value="PyrdxlP-dep_Trfase_small"/>
</dbReference>
<gene>
    <name evidence="9" type="primary">dapL</name>
    <name evidence="12" type="ORF">BBF96_04940</name>
</gene>
<comment type="catalytic activity">
    <reaction evidence="8 9">
        <text>(2S,6S)-2,6-diaminopimelate + 2-oxoglutarate = (S)-2,3,4,5-tetrahydrodipicolinate + L-glutamate + H2O + H(+)</text>
        <dbReference type="Rhea" id="RHEA:23988"/>
        <dbReference type="ChEBI" id="CHEBI:15377"/>
        <dbReference type="ChEBI" id="CHEBI:15378"/>
        <dbReference type="ChEBI" id="CHEBI:16810"/>
        <dbReference type="ChEBI" id="CHEBI:16845"/>
        <dbReference type="ChEBI" id="CHEBI:29985"/>
        <dbReference type="ChEBI" id="CHEBI:57609"/>
        <dbReference type="EC" id="2.6.1.83"/>
    </reaction>
</comment>
<dbReference type="InterPro" id="IPR019881">
    <property type="entry name" value="DAP-NH2Trfase_DapL_Desulfo"/>
</dbReference>
<dbReference type="PANTHER" id="PTHR42832">
    <property type="entry name" value="AMINO ACID AMINOTRANSFERASE"/>
    <property type="match status" value="1"/>
</dbReference>
<feature type="binding site" evidence="9">
    <location>
        <position position="176"/>
    </location>
    <ligand>
        <name>substrate</name>
    </ligand>
</feature>
<dbReference type="InterPro" id="IPR050881">
    <property type="entry name" value="LL-DAP_aminotransferase"/>
</dbReference>
<evidence type="ECO:0000256" key="5">
    <source>
        <dbReference type="ARBA" id="ARBA00022576"/>
    </source>
</evidence>
<feature type="binding site" evidence="9">
    <location>
        <position position="246"/>
    </location>
    <ligand>
        <name>pyridoxal 5'-phosphate</name>
        <dbReference type="ChEBI" id="CHEBI:597326"/>
    </ligand>
</feature>
<comment type="cofactor">
    <cofactor evidence="1 9 10">
        <name>pyridoxal 5'-phosphate</name>
        <dbReference type="ChEBI" id="CHEBI:597326"/>
    </cofactor>
</comment>
<dbReference type="EMBL" id="CP016379">
    <property type="protein sequence ID" value="AZR72796.1"/>
    <property type="molecule type" value="Genomic_DNA"/>
</dbReference>
<evidence type="ECO:0000256" key="7">
    <source>
        <dbReference type="ARBA" id="ARBA00022898"/>
    </source>
</evidence>
<feature type="binding site" evidence="9">
    <location>
        <position position="67"/>
    </location>
    <ligand>
        <name>pyridoxal 5'-phosphate</name>
        <dbReference type="ChEBI" id="CHEBI:597326"/>
    </ligand>
</feature>
<dbReference type="RefSeq" id="WP_127016130.1">
    <property type="nucleotide sequence ID" value="NZ_CP016379.1"/>
</dbReference>
<dbReference type="OrthoDB" id="9803354at2"/>
<evidence type="ECO:0000256" key="10">
    <source>
        <dbReference type="RuleBase" id="RU000481"/>
    </source>
</evidence>
<dbReference type="UniPathway" id="UPA00034">
    <property type="reaction ID" value="UER00466"/>
</dbReference>
<feature type="domain" description="Aminotransferase class I/classII large" evidence="11">
    <location>
        <begin position="31"/>
        <end position="381"/>
    </location>
</feature>
<dbReference type="EC" id="2.6.1.83" evidence="3 9"/>
<dbReference type="InterPro" id="IPR015421">
    <property type="entry name" value="PyrdxlP-dep_Trfase_major"/>
</dbReference>
<evidence type="ECO:0000313" key="13">
    <source>
        <dbReference type="Proteomes" id="UP000267250"/>
    </source>
</evidence>
<comment type="pathway">
    <text evidence="2 9">Amino-acid biosynthesis; L-lysine biosynthesis via DAP pathway; LL-2,6-diaminopimelate from (S)-tetrahydrodipicolinate (aminotransferase route): step 1/1.</text>
</comment>
<dbReference type="SUPFAM" id="SSF53383">
    <property type="entry name" value="PLP-dependent transferases"/>
    <property type="match status" value="1"/>
</dbReference>
<organism evidence="12 13">
    <name type="scientific">Anoxybacter fermentans</name>
    <dbReference type="NCBI Taxonomy" id="1323375"/>
    <lineage>
        <taxon>Bacteria</taxon>
        <taxon>Bacillati</taxon>
        <taxon>Bacillota</taxon>
        <taxon>Clostridia</taxon>
        <taxon>Halanaerobiales</taxon>
        <taxon>Anoxybacter</taxon>
    </lineage>
</organism>
<evidence type="ECO:0000256" key="9">
    <source>
        <dbReference type="HAMAP-Rule" id="MF_01642"/>
    </source>
</evidence>
<keyword evidence="7 9" id="KW-0663">Pyridoxal phosphate</keyword>
<feature type="binding site" evidence="9">
    <location>
        <position position="13"/>
    </location>
    <ligand>
        <name>substrate</name>
    </ligand>
</feature>
<dbReference type="InterPro" id="IPR004839">
    <property type="entry name" value="Aminotransferase_I/II_large"/>
</dbReference>
<dbReference type="InterPro" id="IPR015424">
    <property type="entry name" value="PyrdxlP-dep_Trfase"/>
</dbReference>
<feature type="modified residue" description="N6-(pyridoxal phosphate)lysine" evidence="9">
    <location>
        <position position="238"/>
    </location>
</feature>
<dbReference type="AlphaFoldDB" id="A0A3S9SWS6"/>
<dbReference type="CDD" id="cd00609">
    <property type="entry name" value="AAT_like"/>
    <property type="match status" value="1"/>
</dbReference>
<dbReference type="InterPro" id="IPR019942">
    <property type="entry name" value="DapL/ALD1"/>
</dbReference>
<comment type="function">
    <text evidence="9">Involved in the synthesis of meso-diaminopimelate (m-DAP or DL-DAP), required for both lysine and peptidoglycan biosynthesis. Catalyzes the direct conversion of tetrahydrodipicolinate to LL-diaminopimelate.</text>
</comment>
<evidence type="ECO:0000259" key="11">
    <source>
        <dbReference type="Pfam" id="PF00155"/>
    </source>
</evidence>
<evidence type="ECO:0000256" key="1">
    <source>
        <dbReference type="ARBA" id="ARBA00001933"/>
    </source>
</evidence>
<dbReference type="NCBIfam" id="NF006756">
    <property type="entry name" value="PRK09276.1"/>
    <property type="match status" value="1"/>
</dbReference>
<dbReference type="PROSITE" id="PS00105">
    <property type="entry name" value="AA_TRANSFER_CLASS_1"/>
    <property type="match status" value="1"/>
</dbReference>
<evidence type="ECO:0000256" key="2">
    <source>
        <dbReference type="ARBA" id="ARBA00004982"/>
    </source>
</evidence>
<sequence length="390" mass="43877">MELAQRVQNLPPYLFAEIDAMIAEAKAKKVDVISFGIGDPDQPTPRHIVNKAIEAIQDPNTHSYPSYIGMYSFRKAIADFYQKRFGVSLDPDKEVLALIGTKEGIAHLPWCILNPGDIALVPDPAYPVYKTATILCNATPYMMPLLKENDFLPDLDEIDHQIAKKAKLMFLNYPNNPTGAVATREFFEEVIQFAYEYDIIVAHDAAYSEIAFDGYQPLSILEIPRAKEIAVEFYSLSKTYNMTGWRIGALVGNAEIVNALGRIKTNVDSGIFEAVQYAGIEALTGPQNSVDEINDLYKRRRDLVLSYLKELGWPVQPNKATFYVWLPVPKGYTSEEFSKEVFKKTGVFFTPGIGYGKYGEGYVRLSLTVSEDRIKEAFQRIKDSGIRYSS</sequence>
<keyword evidence="5 9" id="KW-0032">Aminotransferase</keyword>
<comment type="subunit">
    <text evidence="9">Homodimer.</text>
</comment>
<feature type="binding site" evidence="9">
    <location>
        <position position="176"/>
    </location>
    <ligand>
        <name>pyridoxal 5'-phosphate</name>
        <dbReference type="ChEBI" id="CHEBI:597326"/>
    </ligand>
</feature>
<dbReference type="Pfam" id="PF00155">
    <property type="entry name" value="Aminotran_1_2"/>
    <property type="match status" value="1"/>
</dbReference>
<dbReference type="PANTHER" id="PTHR42832:SF3">
    <property type="entry name" value="L-GLUTAMINE--4-(METHYLSULFANYL)-2-OXOBUTANOATE AMINOTRANSFERASE"/>
    <property type="match status" value="1"/>
</dbReference>
<evidence type="ECO:0000313" key="12">
    <source>
        <dbReference type="EMBL" id="AZR72796.1"/>
    </source>
</evidence>
<dbReference type="NCBIfam" id="TIGR03540">
    <property type="entry name" value="DapC_direct"/>
    <property type="match status" value="1"/>
</dbReference>
<dbReference type="HAMAP" id="MF_01642">
    <property type="entry name" value="DapL_aminotrans_1"/>
    <property type="match status" value="1"/>
</dbReference>
<keyword evidence="6 9" id="KW-0808">Transferase</keyword>
<dbReference type="InterPro" id="IPR004838">
    <property type="entry name" value="NHTrfase_class1_PyrdxlP-BS"/>
</dbReference>
<evidence type="ECO:0000256" key="4">
    <source>
        <dbReference type="ARBA" id="ARBA00018052"/>
    </source>
</evidence>
<name>A0A3S9SWS6_9FIRM</name>
<dbReference type="GO" id="GO:0033362">
    <property type="term" value="P:lysine biosynthetic process via diaminopimelate, diaminopimelate-aminotransferase pathway"/>
    <property type="evidence" value="ECO:0007669"/>
    <property type="project" value="UniProtKB-UniRule"/>
</dbReference>
<feature type="binding site" evidence="9">
    <location>
        <position position="126"/>
    </location>
    <ligand>
        <name>substrate</name>
    </ligand>
</feature>
<dbReference type="GO" id="GO:0010285">
    <property type="term" value="F:L,L-diaminopimelate aminotransferase activity"/>
    <property type="evidence" value="ECO:0007669"/>
    <property type="project" value="UniProtKB-UniRule"/>
</dbReference>
<feature type="binding site" evidence="9">
    <location>
        <position position="364"/>
    </location>
    <ligand>
        <name>substrate</name>
    </ligand>
</feature>
<evidence type="ECO:0000256" key="8">
    <source>
        <dbReference type="ARBA" id="ARBA00051934"/>
    </source>
</evidence>
<proteinExistence type="inferred from homology"/>
<dbReference type="Gene3D" id="3.40.640.10">
    <property type="entry name" value="Type I PLP-dependent aspartate aminotransferase-like (Major domain)"/>
    <property type="match status" value="1"/>
</dbReference>
<dbReference type="GO" id="GO:0030170">
    <property type="term" value="F:pyridoxal phosphate binding"/>
    <property type="evidence" value="ECO:0007669"/>
    <property type="project" value="UniProtKB-UniRule"/>
</dbReference>
<feature type="binding site" evidence="9">
    <location>
        <position position="126"/>
    </location>
    <ligand>
        <name>pyridoxal 5'-phosphate</name>
        <dbReference type="ChEBI" id="CHEBI:597326"/>
    </ligand>
</feature>
<feature type="binding site" evidence="9">
    <location>
        <begin position="235"/>
        <end position="237"/>
    </location>
    <ligand>
        <name>pyridoxal 5'-phosphate</name>
        <dbReference type="ChEBI" id="CHEBI:597326"/>
    </ligand>
</feature>
<comment type="similarity">
    <text evidence="9">Belongs to the class-I pyridoxal-phosphate-dependent aminotransferase family. LL-diaminopimelate aminotransferase subfamily.</text>
</comment>
<accession>A0A3S9SWS6</accession>
<dbReference type="KEGG" id="aft:BBF96_04940"/>
<dbReference type="Proteomes" id="UP000267250">
    <property type="component" value="Chromosome"/>
</dbReference>
<comment type="caution">
    <text evidence="9">Lacks conserved residue(s) required for the propagation of feature annotation.</text>
</comment>
<evidence type="ECO:0000256" key="3">
    <source>
        <dbReference type="ARBA" id="ARBA00013138"/>
    </source>
</evidence>
<reference evidence="12 13" key="1">
    <citation type="submission" date="2016-07" db="EMBL/GenBank/DDBJ databases">
        <title>Genome and transcriptome analysis of iron-reducing fermentative bacteria Anoxybacter fermentans.</title>
        <authorList>
            <person name="Zeng X."/>
            <person name="Shao Z."/>
        </authorList>
    </citation>
    <scope>NUCLEOTIDE SEQUENCE [LARGE SCALE GENOMIC DNA]</scope>
    <source>
        <strain evidence="12 13">DY22613</strain>
    </source>
</reference>
<dbReference type="Gene3D" id="3.90.1150.10">
    <property type="entry name" value="Aspartate Aminotransferase, domain 1"/>
    <property type="match status" value="1"/>
</dbReference>
<keyword evidence="13" id="KW-1185">Reference proteome</keyword>
<evidence type="ECO:0000256" key="6">
    <source>
        <dbReference type="ARBA" id="ARBA00022679"/>
    </source>
</evidence>